<feature type="transmembrane region" description="Helical" evidence="4">
    <location>
        <begin position="68"/>
        <end position="84"/>
    </location>
</feature>
<dbReference type="NCBIfam" id="TIGR03074">
    <property type="entry name" value="PQQ_membr_DH"/>
    <property type="match status" value="1"/>
</dbReference>
<dbReference type="InterPro" id="IPR018391">
    <property type="entry name" value="PQQ_b-propeller_rpt"/>
</dbReference>
<accession>A0ABY2U7Z3</accession>
<dbReference type="EC" id="1.1.-.-" evidence="6"/>
<evidence type="ECO:0000256" key="2">
    <source>
        <dbReference type="ARBA" id="ARBA00008156"/>
    </source>
</evidence>
<dbReference type="EMBL" id="VBVZ01000101">
    <property type="protein sequence ID" value="TLG92284.1"/>
    <property type="molecule type" value="Genomic_DNA"/>
</dbReference>
<evidence type="ECO:0000313" key="6">
    <source>
        <dbReference type="EMBL" id="TLG92284.1"/>
    </source>
</evidence>
<evidence type="ECO:0000313" key="7">
    <source>
        <dbReference type="Proteomes" id="UP000304941"/>
    </source>
</evidence>
<evidence type="ECO:0000256" key="3">
    <source>
        <dbReference type="ARBA" id="ARBA00023002"/>
    </source>
</evidence>
<dbReference type="InterPro" id="IPR002372">
    <property type="entry name" value="PQQ_rpt_dom"/>
</dbReference>
<keyword evidence="4" id="KW-0472">Membrane</keyword>
<feature type="transmembrane region" description="Helical" evidence="4">
    <location>
        <begin position="43"/>
        <end position="61"/>
    </location>
</feature>
<feature type="transmembrane region" description="Helical" evidence="4">
    <location>
        <begin position="126"/>
        <end position="148"/>
    </location>
</feature>
<dbReference type="GO" id="GO:0016491">
    <property type="term" value="F:oxidoreductase activity"/>
    <property type="evidence" value="ECO:0007669"/>
    <property type="project" value="UniProtKB-KW"/>
</dbReference>
<dbReference type="InterPro" id="IPR017511">
    <property type="entry name" value="PQQ_mDH"/>
</dbReference>
<protein>
    <submittedName>
        <fullName evidence="6">Membrane-bound PQQ-dependent dehydrogenase, glucose/quinate/shikimate family</fullName>
        <ecNumber evidence="6">1.1.-.-</ecNumber>
    </submittedName>
</protein>
<evidence type="ECO:0000259" key="5">
    <source>
        <dbReference type="Pfam" id="PF01011"/>
    </source>
</evidence>
<comment type="similarity">
    <text evidence="2">Belongs to the bacterial PQQ dehydrogenase family.</text>
</comment>
<feature type="transmembrane region" description="Helical" evidence="4">
    <location>
        <begin position="12"/>
        <end position="31"/>
    </location>
</feature>
<dbReference type="InterPro" id="IPR011047">
    <property type="entry name" value="Quinoprotein_ADH-like_sf"/>
</dbReference>
<keyword evidence="4" id="KW-1133">Transmembrane helix</keyword>
<evidence type="ECO:0000256" key="4">
    <source>
        <dbReference type="SAM" id="Phobius"/>
    </source>
</evidence>
<dbReference type="Pfam" id="PF01011">
    <property type="entry name" value="PQQ"/>
    <property type="match status" value="1"/>
</dbReference>
<dbReference type="Proteomes" id="UP000304941">
    <property type="component" value="Unassembled WGS sequence"/>
</dbReference>
<dbReference type="PANTHER" id="PTHR32303">
    <property type="entry name" value="QUINOPROTEIN ALCOHOL DEHYDROGENASE (CYTOCHROME C)"/>
    <property type="match status" value="1"/>
</dbReference>
<keyword evidence="4" id="KW-0812">Transmembrane</keyword>
<dbReference type="SMART" id="SM00564">
    <property type="entry name" value="PQQ"/>
    <property type="match status" value="5"/>
</dbReference>
<sequence length="791" mass="86308">MPALSSSPTRIQAFVAGLVSFTFLTMGFFLVWFGLELIDLGGAYYYALYGVFMIAIAVLLIRRSDMTVKVSLVGTVATVAWALWESGDNAWYLFPRIFAPIAATLAIVLLHLWLPCMGPKAYRSRTHVALASVLTVAMCLNFGSLFIVHGIAKDTNPVADESLSDAGQPWTQFAGSNARYGHVPYSEINRKNVKNLKIAWMYRTGDIAKDGAEDQNTPLEVDGTVYVCTPDDNVIALDADSGLKKWEFKSEAKSPIWHRCRSLAYVDTSKNTLRAPASVPTDANCVHRIVLSTYDNRLIELDAEKGTTCSGFGNEGSVDLKTGMGEVSPGYYMQTSGPTLVENGMIIIAGWVWDNMSVDEPSGVVRAFDAVDGALLWAWDLGNARIDKLPPAGESYTRGTPNVWAFPTVDEKLGLVFLPTGNSTPDYWGGKRTAASDEYSSSVVAVDYRTGKERWHFQTTHHDVWDYDVPAHPNLYDIPGKQGAPDIPALIQITKRGEIFMLDRRTGVPLSQVEEKPVPTNDPAQGERLSATQPYSVAMPQIRGGKLREADMWGMTMFDQLLCRIEFKKYRYQGDFTPPSVEGTLVYPANTGGMNWGGASLDEKRHYLILNDTRIVMLSKLVPRDQTPLNAGDGHTGYAPQTGTPFGVINQYLVSPLGVPCNAPLLGTLTAVDLSTHKIAWQVPLGTPADTGPLGLKTHLSMETGMPSVGGSLTTGSGITFYSGTLDYYLRAFDTDTGRLLWKGKLPVGGQSTPMSYLSKKSGKQFVVLTASGSRGSPDRGDYVIAFALDE</sequence>
<comment type="cofactor">
    <cofactor evidence="1">
        <name>pyrroloquinoline quinone</name>
        <dbReference type="ChEBI" id="CHEBI:58442"/>
    </cofactor>
</comment>
<dbReference type="CDD" id="cd10280">
    <property type="entry name" value="PQQ_mGDH"/>
    <property type="match status" value="1"/>
</dbReference>
<organism evidence="6 7">
    <name type="scientific">Pseudomonas edaphica</name>
    <dbReference type="NCBI Taxonomy" id="2006980"/>
    <lineage>
        <taxon>Bacteria</taxon>
        <taxon>Pseudomonadati</taxon>
        <taxon>Pseudomonadota</taxon>
        <taxon>Gammaproteobacteria</taxon>
        <taxon>Pseudomonadales</taxon>
        <taxon>Pseudomonadaceae</taxon>
        <taxon>Pseudomonas</taxon>
    </lineage>
</organism>
<reference evidence="6 7" key="1">
    <citation type="submission" date="2019-05" db="EMBL/GenBank/DDBJ databases">
        <title>Pseudomonas edaphica sp. nov., isolated from rhizospheric soil of Cistus ladanifer L. in Spain.</title>
        <authorList>
            <person name="Peix A."/>
        </authorList>
    </citation>
    <scope>NUCLEOTIDE SEQUENCE [LARGE SCALE GENOMIC DNA]</scope>
    <source>
        <strain evidence="6 7">RD25</strain>
    </source>
</reference>
<dbReference type="RefSeq" id="WP_138450547.1">
    <property type="nucleotide sequence ID" value="NZ_VBVZ01000101.1"/>
</dbReference>
<dbReference type="PANTHER" id="PTHR32303:SF4">
    <property type="entry name" value="QUINOPROTEIN GLUCOSE DEHYDROGENASE"/>
    <property type="match status" value="1"/>
</dbReference>
<keyword evidence="7" id="KW-1185">Reference proteome</keyword>
<proteinExistence type="inferred from homology"/>
<name>A0ABY2U7Z3_9PSED</name>
<evidence type="ECO:0000256" key="1">
    <source>
        <dbReference type="ARBA" id="ARBA00001931"/>
    </source>
</evidence>
<comment type="caution">
    <text evidence="6">The sequence shown here is derived from an EMBL/GenBank/DDBJ whole genome shotgun (WGS) entry which is preliminary data.</text>
</comment>
<gene>
    <name evidence="6" type="ORF">FEM54_09235</name>
</gene>
<feature type="transmembrane region" description="Helical" evidence="4">
    <location>
        <begin position="90"/>
        <end position="114"/>
    </location>
</feature>
<dbReference type="Gene3D" id="2.140.10.10">
    <property type="entry name" value="Quinoprotein alcohol dehydrogenase-like superfamily"/>
    <property type="match status" value="2"/>
</dbReference>
<keyword evidence="3 6" id="KW-0560">Oxidoreductase</keyword>
<dbReference type="SUPFAM" id="SSF50998">
    <property type="entry name" value="Quinoprotein alcohol dehydrogenase-like"/>
    <property type="match status" value="1"/>
</dbReference>
<feature type="domain" description="Pyrrolo-quinoline quinone repeat" evidence="5">
    <location>
        <begin position="170"/>
        <end position="767"/>
    </location>
</feature>